<evidence type="ECO:0000256" key="2">
    <source>
        <dbReference type="ARBA" id="ARBA00006850"/>
    </source>
</evidence>
<dbReference type="EMBL" id="MDYN01000075">
    <property type="protein sequence ID" value="OQD78866.1"/>
    <property type="molecule type" value="Genomic_DNA"/>
</dbReference>
<evidence type="ECO:0000256" key="10">
    <source>
        <dbReference type="ARBA" id="ARBA00056858"/>
    </source>
</evidence>
<evidence type="ECO:0000256" key="9">
    <source>
        <dbReference type="ARBA" id="ARBA00025892"/>
    </source>
</evidence>
<feature type="compositionally biased region" description="Low complexity" evidence="13">
    <location>
        <begin position="144"/>
        <end position="155"/>
    </location>
</feature>
<dbReference type="FunFam" id="2.30.30.100:FF:000021">
    <property type="entry name" value="U6 snRNA-associated Sm-like protein LSm1"/>
    <property type="match status" value="1"/>
</dbReference>
<accession>A0A1V6PQP3</accession>
<dbReference type="AlphaFoldDB" id="A0A1V6PQP3"/>
<feature type="compositionally biased region" description="Basic and acidic residues" evidence="13">
    <location>
        <begin position="1"/>
        <end position="18"/>
    </location>
</feature>
<reference evidence="16" key="1">
    <citation type="journal article" date="2017" name="Nat. Microbiol.">
        <title>Global analysis of biosynthetic gene clusters reveals vast potential of secondary metabolite production in Penicillium species.</title>
        <authorList>
            <person name="Nielsen J.C."/>
            <person name="Grijseels S."/>
            <person name="Prigent S."/>
            <person name="Ji B."/>
            <person name="Dainat J."/>
            <person name="Nielsen K.F."/>
            <person name="Frisvad J.C."/>
            <person name="Workman M."/>
            <person name="Nielsen J."/>
        </authorList>
    </citation>
    <scope>NUCLEOTIDE SEQUENCE [LARGE SCALE GENOMIC DNA]</scope>
    <source>
        <strain evidence="16">IBT 31811</strain>
    </source>
</reference>
<evidence type="ECO:0000256" key="12">
    <source>
        <dbReference type="ARBA" id="ARBA00067756"/>
    </source>
</evidence>
<keyword evidence="7" id="KW-0508">mRNA splicing</keyword>
<evidence type="ECO:0000256" key="11">
    <source>
        <dbReference type="ARBA" id="ARBA00062159"/>
    </source>
</evidence>
<proteinExistence type="inferred from homology"/>
<dbReference type="GO" id="GO:0000932">
    <property type="term" value="C:P-body"/>
    <property type="evidence" value="ECO:0007669"/>
    <property type="project" value="UniProtKB-SubCell"/>
</dbReference>
<comment type="caution">
    <text evidence="15">The sequence shown here is derived from an EMBL/GenBank/DDBJ whole genome shotgun (WGS) entry which is preliminary data.</text>
</comment>
<dbReference type="CDD" id="cd01728">
    <property type="entry name" value="LSm1"/>
    <property type="match status" value="1"/>
</dbReference>
<keyword evidence="16" id="KW-1185">Reference proteome</keyword>
<evidence type="ECO:0000256" key="1">
    <source>
        <dbReference type="ARBA" id="ARBA00004201"/>
    </source>
</evidence>
<dbReference type="InterPro" id="IPR001163">
    <property type="entry name" value="Sm_dom_euk/arc"/>
</dbReference>
<dbReference type="InterPro" id="IPR034104">
    <property type="entry name" value="Lsm1"/>
</dbReference>
<evidence type="ECO:0000256" key="8">
    <source>
        <dbReference type="ARBA" id="ARBA00023274"/>
    </source>
</evidence>
<evidence type="ECO:0000313" key="16">
    <source>
        <dbReference type="Proteomes" id="UP000191672"/>
    </source>
</evidence>
<dbReference type="STRING" id="416450.A0A1V6PQP3"/>
<evidence type="ECO:0000256" key="4">
    <source>
        <dbReference type="ARBA" id="ARBA00022553"/>
    </source>
</evidence>
<dbReference type="PANTHER" id="PTHR15588">
    <property type="entry name" value="LSM1"/>
    <property type="match status" value="1"/>
</dbReference>
<dbReference type="GO" id="GO:1990726">
    <property type="term" value="C:Lsm1-7-Pat1 complex"/>
    <property type="evidence" value="ECO:0007669"/>
    <property type="project" value="TreeGrafter"/>
</dbReference>
<keyword evidence="3" id="KW-0963">Cytoplasm</keyword>
<dbReference type="InterPro" id="IPR047575">
    <property type="entry name" value="Sm"/>
</dbReference>
<feature type="region of interest" description="Disordered" evidence="13">
    <location>
        <begin position="409"/>
        <end position="446"/>
    </location>
</feature>
<dbReference type="GO" id="GO:0008380">
    <property type="term" value="P:RNA splicing"/>
    <property type="evidence" value="ECO:0007669"/>
    <property type="project" value="UniProtKB-KW"/>
</dbReference>
<keyword evidence="8" id="KW-0687">Ribonucleoprotein</keyword>
<organism evidence="15 16">
    <name type="scientific">Penicillium antarcticum</name>
    <dbReference type="NCBI Taxonomy" id="416450"/>
    <lineage>
        <taxon>Eukaryota</taxon>
        <taxon>Fungi</taxon>
        <taxon>Dikarya</taxon>
        <taxon>Ascomycota</taxon>
        <taxon>Pezizomycotina</taxon>
        <taxon>Eurotiomycetes</taxon>
        <taxon>Eurotiomycetidae</taxon>
        <taxon>Eurotiales</taxon>
        <taxon>Aspergillaceae</taxon>
        <taxon>Penicillium</taxon>
    </lineage>
</organism>
<dbReference type="SMART" id="SM00651">
    <property type="entry name" value="Sm"/>
    <property type="match status" value="1"/>
</dbReference>
<dbReference type="GO" id="GO:0003729">
    <property type="term" value="F:mRNA binding"/>
    <property type="evidence" value="ECO:0007669"/>
    <property type="project" value="TreeGrafter"/>
</dbReference>
<dbReference type="SUPFAM" id="SSF50182">
    <property type="entry name" value="Sm-like ribonucleoproteins"/>
    <property type="match status" value="1"/>
</dbReference>
<dbReference type="Proteomes" id="UP000191672">
    <property type="component" value="Unassembled WGS sequence"/>
</dbReference>
<dbReference type="GO" id="GO:1990904">
    <property type="term" value="C:ribonucleoprotein complex"/>
    <property type="evidence" value="ECO:0007669"/>
    <property type="project" value="UniProtKB-KW"/>
</dbReference>
<dbReference type="GO" id="GO:0006397">
    <property type="term" value="P:mRNA processing"/>
    <property type="evidence" value="ECO:0007669"/>
    <property type="project" value="UniProtKB-KW"/>
</dbReference>
<protein>
    <recommendedName>
        <fullName evidence="12">U6 snRNA-associated Sm-like protein LSm1</fullName>
    </recommendedName>
</protein>
<evidence type="ECO:0000256" key="6">
    <source>
        <dbReference type="ARBA" id="ARBA00022884"/>
    </source>
</evidence>
<feature type="region of interest" description="Disordered" evidence="13">
    <location>
        <begin position="71"/>
        <end position="107"/>
    </location>
</feature>
<comment type="function">
    <text evidence="10">Plays a role in the degradation of histone mRNAs, the only eukaryotic mRNAs that are not polyadenylated. Probably also part of an LSm subunits-containing complex involved in the general process of mRNA degradation.</text>
</comment>
<dbReference type="PROSITE" id="PS52002">
    <property type="entry name" value="SM"/>
    <property type="match status" value="1"/>
</dbReference>
<evidence type="ECO:0000256" key="3">
    <source>
        <dbReference type="ARBA" id="ARBA00022490"/>
    </source>
</evidence>
<dbReference type="Gene3D" id="2.30.30.100">
    <property type="match status" value="1"/>
</dbReference>
<dbReference type="InterPro" id="IPR010920">
    <property type="entry name" value="LSM_dom_sf"/>
</dbReference>
<keyword evidence="5" id="KW-0507">mRNA processing</keyword>
<dbReference type="Pfam" id="PF01423">
    <property type="entry name" value="LSM"/>
    <property type="match status" value="1"/>
</dbReference>
<sequence>MSERAHECRPAQRADADLRSFSTSAGERHRPRRSGSGFGSVGYNMSDSRDPEKRLSGVVLSSSPLPVPALSCGSPSPSISSVDTAGSGSAFGGHGYEDGDGDQNRDEDFYILEGDGRAPLITTAASGAEPSAPSRVSLSSWGTAAPSVSSASPSLSAPSIEQRTYVCLFHMLDCHESFDDDAQWQTHVCSHFRSHPTPPTARCPLCPSTKFVDGIAEPISSPVLEDGESVRSENIIMASPGAGAGFGQPSAWDRMLDHVAAEHYRLGQTLAGSRPDFELMRYLYGLRVITDAQFKAMQLPPAPSSPAYHRSQDGVRASIGSADEPYLSKQDKLTALDDGPLRLRFLPRDCLQHENSLIQSPILLVSLILPLSAKSCPSTELEFGFGSISSPPTHLKSPDMERLSLNESPANAQRNPQQQQQQSSQQNALGPASSQERGGPPQLPPQMFTTAAQLLDLTDKKLVLILRDGRKLIGVLRSWDQFANLVFQETIERIYAGGLYADVNRGIFIVRGENVLLLGEVDLDREDDIPPTLTQAPFEEVFELKKKEDEKRSAGEKKRYKELQALGFEPEHSGEILF</sequence>
<feature type="compositionally biased region" description="Low complexity" evidence="13">
    <location>
        <begin position="71"/>
        <end position="81"/>
    </location>
</feature>
<dbReference type="PANTHER" id="PTHR15588:SF8">
    <property type="entry name" value="U6 SNRNA-ASSOCIATED SM-LIKE PROTEIN LSM1"/>
    <property type="match status" value="1"/>
</dbReference>
<comment type="subunit">
    <text evidence="11">Interacts with SLBP; interaction with SLBP occurs when histone mRNA is being rapidly degraded during the S phase. LSm subunits form a heteromer with a donut shape.</text>
</comment>
<evidence type="ECO:0000259" key="14">
    <source>
        <dbReference type="PROSITE" id="PS52002"/>
    </source>
</evidence>
<feature type="region of interest" description="Disordered" evidence="13">
    <location>
        <begin position="1"/>
        <end position="59"/>
    </location>
</feature>
<evidence type="ECO:0000256" key="5">
    <source>
        <dbReference type="ARBA" id="ARBA00022664"/>
    </source>
</evidence>
<comment type="subunit">
    <text evidence="9">Component of the heptameric LSM1-LSM7 complex, which consists of LSM1, LSM2, LSM3, LSM4, LSM5, LSM6 and LSM7. Component of the heptameric LSM2-LSM8 complex, which consists of LSM2, LSM3, LSM4, LSM5, LSM6, LSM7 and LSM8. The LSm subunits form a seven-membered ring structure with a doughnut shape.</text>
</comment>
<keyword evidence="6" id="KW-0694">RNA-binding</keyword>
<comment type="subcellular location">
    <subcellularLocation>
        <location evidence="1">Cytoplasm</location>
        <location evidence="1">P-body</location>
    </subcellularLocation>
</comment>
<keyword evidence="4" id="KW-0597">Phosphoprotein</keyword>
<gene>
    <name evidence="15" type="ORF">PENANT_c075G00341</name>
</gene>
<evidence type="ECO:0000313" key="15">
    <source>
        <dbReference type="EMBL" id="OQD78866.1"/>
    </source>
</evidence>
<evidence type="ECO:0000256" key="13">
    <source>
        <dbReference type="SAM" id="MobiDB-lite"/>
    </source>
</evidence>
<evidence type="ECO:0000256" key="7">
    <source>
        <dbReference type="ARBA" id="ARBA00023187"/>
    </source>
</evidence>
<comment type="similarity">
    <text evidence="2">Belongs to the snRNP Sm proteins family.</text>
</comment>
<dbReference type="GO" id="GO:0000290">
    <property type="term" value="P:deadenylation-dependent decapping of nuclear-transcribed mRNA"/>
    <property type="evidence" value="ECO:0007669"/>
    <property type="project" value="TreeGrafter"/>
</dbReference>
<feature type="compositionally biased region" description="Low complexity" evidence="13">
    <location>
        <begin position="409"/>
        <end position="428"/>
    </location>
</feature>
<name>A0A1V6PQP3_9EURO</name>
<feature type="domain" description="Sm" evidence="14">
    <location>
        <begin position="449"/>
        <end position="524"/>
    </location>
</feature>
<dbReference type="InterPro" id="IPR044642">
    <property type="entry name" value="PTHR15588"/>
</dbReference>
<feature type="region of interest" description="Disordered" evidence="13">
    <location>
        <begin position="124"/>
        <end position="155"/>
    </location>
</feature>